<dbReference type="Pfam" id="PF01738">
    <property type="entry name" value="DLH"/>
    <property type="match status" value="1"/>
</dbReference>
<dbReference type="GO" id="GO:0016787">
    <property type="term" value="F:hydrolase activity"/>
    <property type="evidence" value="ECO:0007669"/>
    <property type="project" value="InterPro"/>
</dbReference>
<dbReference type="InterPro" id="IPR029058">
    <property type="entry name" value="AB_hydrolase_fold"/>
</dbReference>
<dbReference type="InterPro" id="IPR002925">
    <property type="entry name" value="Dienelactn_hydro"/>
</dbReference>
<feature type="domain" description="Dienelactone hydrolase" evidence="2">
    <location>
        <begin position="61"/>
        <end position="274"/>
    </location>
</feature>
<gene>
    <name evidence="3" type="ORF">D9611_012207</name>
</gene>
<accession>A0A8H5C6I6</accession>
<dbReference type="PANTHER" id="PTHR17630:SF44">
    <property type="entry name" value="PROTEIN AIM2"/>
    <property type="match status" value="1"/>
</dbReference>
<dbReference type="EMBL" id="JAACJK010000061">
    <property type="protein sequence ID" value="KAF5335491.1"/>
    <property type="molecule type" value="Genomic_DNA"/>
</dbReference>
<dbReference type="Proteomes" id="UP000541558">
    <property type="component" value="Unassembled WGS sequence"/>
</dbReference>
<dbReference type="Gene3D" id="3.40.50.1820">
    <property type="entry name" value="alpha/beta hydrolase"/>
    <property type="match status" value="1"/>
</dbReference>
<protein>
    <recommendedName>
        <fullName evidence="2">Dienelactone hydrolase domain-containing protein</fullName>
    </recommendedName>
</protein>
<evidence type="ECO:0000256" key="1">
    <source>
        <dbReference type="SAM" id="SignalP"/>
    </source>
</evidence>
<evidence type="ECO:0000259" key="2">
    <source>
        <dbReference type="Pfam" id="PF01738"/>
    </source>
</evidence>
<name>A0A8H5C6I6_9AGAR</name>
<dbReference type="AlphaFoldDB" id="A0A8H5C6I6"/>
<keyword evidence="4" id="KW-1185">Reference proteome</keyword>
<feature type="signal peptide" evidence="1">
    <location>
        <begin position="1"/>
        <end position="23"/>
    </location>
</feature>
<sequence>MVRSLNWGLLALLALSHSIPVLAASSSSPILAPEVGPDCAQGFKHDGKITGTNVTIAGVPTYYSKPAKSTAGPKKVILFFADIYSPFYINNQLLQDYFASEGFHVLGIDYFFGDPIQAHDGEPGFNQTAWINKSRAQADESLPKWTEAVKKQYGADAKFTAVGYCFGGPYVLEISATDNVVAGAFAHPSGVTEDHFNKLTKPLLLSTAELDAAFPAASRNRALEILATNKAKYHAQLFSGVGHGFATRADLSDENAVWAKDQSAKTVVEWFKRFTK</sequence>
<dbReference type="PANTHER" id="PTHR17630">
    <property type="entry name" value="DIENELACTONE HYDROLASE"/>
    <property type="match status" value="1"/>
</dbReference>
<feature type="chain" id="PRO_5034168819" description="Dienelactone hydrolase domain-containing protein" evidence="1">
    <location>
        <begin position="24"/>
        <end position="276"/>
    </location>
</feature>
<evidence type="ECO:0000313" key="4">
    <source>
        <dbReference type="Proteomes" id="UP000541558"/>
    </source>
</evidence>
<proteinExistence type="predicted"/>
<comment type="caution">
    <text evidence="3">The sequence shown here is derived from an EMBL/GenBank/DDBJ whole genome shotgun (WGS) entry which is preliminary data.</text>
</comment>
<dbReference type="OrthoDB" id="1393670at2759"/>
<keyword evidence="1" id="KW-0732">Signal</keyword>
<organism evidence="3 4">
    <name type="scientific">Ephemerocybe angulata</name>
    <dbReference type="NCBI Taxonomy" id="980116"/>
    <lineage>
        <taxon>Eukaryota</taxon>
        <taxon>Fungi</taxon>
        <taxon>Dikarya</taxon>
        <taxon>Basidiomycota</taxon>
        <taxon>Agaricomycotina</taxon>
        <taxon>Agaricomycetes</taxon>
        <taxon>Agaricomycetidae</taxon>
        <taxon>Agaricales</taxon>
        <taxon>Agaricineae</taxon>
        <taxon>Psathyrellaceae</taxon>
        <taxon>Ephemerocybe</taxon>
    </lineage>
</organism>
<reference evidence="3 4" key="1">
    <citation type="journal article" date="2020" name="ISME J.">
        <title>Uncovering the hidden diversity of litter-decomposition mechanisms in mushroom-forming fungi.</title>
        <authorList>
            <person name="Floudas D."/>
            <person name="Bentzer J."/>
            <person name="Ahren D."/>
            <person name="Johansson T."/>
            <person name="Persson P."/>
            <person name="Tunlid A."/>
        </authorList>
    </citation>
    <scope>NUCLEOTIDE SEQUENCE [LARGE SCALE GENOMIC DNA]</scope>
    <source>
        <strain evidence="3 4">CBS 175.51</strain>
    </source>
</reference>
<dbReference type="SUPFAM" id="SSF53474">
    <property type="entry name" value="alpha/beta-Hydrolases"/>
    <property type="match status" value="1"/>
</dbReference>
<evidence type="ECO:0000313" key="3">
    <source>
        <dbReference type="EMBL" id="KAF5335491.1"/>
    </source>
</evidence>